<dbReference type="Gene3D" id="3.20.20.70">
    <property type="entry name" value="Aldolase class I"/>
    <property type="match status" value="1"/>
</dbReference>
<dbReference type="SUPFAM" id="SSF47781">
    <property type="entry name" value="RuvA domain 2-like"/>
    <property type="match status" value="1"/>
</dbReference>
<evidence type="ECO:0000256" key="1">
    <source>
        <dbReference type="ARBA" id="ARBA00022691"/>
    </source>
</evidence>
<dbReference type="InterPro" id="IPR058240">
    <property type="entry name" value="rSAM_sf"/>
</dbReference>
<comment type="caution">
    <text evidence="5">The sequence shown here is derived from an EMBL/GenBank/DDBJ whole genome shotgun (WGS) entry which is preliminary data.</text>
</comment>
<dbReference type="SFLD" id="SFLDG01102">
    <property type="entry name" value="Uncharacterised_Radical_SAM_Su"/>
    <property type="match status" value="1"/>
</dbReference>
<name>A0ABS2NQ65_9FIRM</name>
<gene>
    <name evidence="5" type="ORF">JOC73_001635</name>
</gene>
<evidence type="ECO:0000313" key="6">
    <source>
        <dbReference type="Proteomes" id="UP001314796"/>
    </source>
</evidence>
<dbReference type="InterPro" id="IPR023874">
    <property type="entry name" value="DNA_rSAM_put"/>
</dbReference>
<dbReference type="Gene3D" id="1.10.150.320">
    <property type="entry name" value="Photosystem II 12 kDa extrinsic protein"/>
    <property type="match status" value="1"/>
</dbReference>
<keyword evidence="6" id="KW-1185">Reference proteome</keyword>
<dbReference type="PANTHER" id="PTHR21180:SF9">
    <property type="entry name" value="TYPE II SECRETION SYSTEM PROTEIN K"/>
    <property type="match status" value="1"/>
</dbReference>
<dbReference type="SFLD" id="SFLDS00029">
    <property type="entry name" value="Radical_SAM"/>
    <property type="match status" value="1"/>
</dbReference>
<keyword evidence="2" id="KW-0479">Metal-binding</keyword>
<evidence type="ECO:0000256" key="3">
    <source>
        <dbReference type="ARBA" id="ARBA00023004"/>
    </source>
</evidence>
<reference evidence="5 6" key="1">
    <citation type="submission" date="2021-01" db="EMBL/GenBank/DDBJ databases">
        <title>Genomic Encyclopedia of Type Strains, Phase IV (KMG-IV): sequencing the most valuable type-strain genomes for metagenomic binning, comparative biology and taxonomic classification.</title>
        <authorList>
            <person name="Goeker M."/>
        </authorList>
    </citation>
    <scope>NUCLEOTIDE SEQUENCE [LARGE SCALE GENOMIC DNA]</scope>
    <source>
        <strain evidence="5 6">DSM 25890</strain>
    </source>
</reference>
<dbReference type="SUPFAM" id="SSF102114">
    <property type="entry name" value="Radical SAM enzymes"/>
    <property type="match status" value="1"/>
</dbReference>
<dbReference type="InterPro" id="IPR007197">
    <property type="entry name" value="rSAM"/>
</dbReference>
<dbReference type="PANTHER" id="PTHR21180">
    <property type="entry name" value="ENDONUCLEASE/EXONUCLEASE/PHOSPHATASE FAMILY DOMAIN-CONTAINING PROTEIN 1"/>
    <property type="match status" value="1"/>
</dbReference>
<dbReference type="InterPro" id="IPR013785">
    <property type="entry name" value="Aldolase_TIM"/>
</dbReference>
<sequence length="435" mass="49766">MELQEKLKILSDSAKYDVSCSSSGSNRKNVKGGIGNAAYSGICHSWSDDGRCISLLKILYSNECVYDCVYCVNRVTNDVPRASFTPREVAELTINFYRRNYIEGLFLSSAIVKNPDHTMEGLTEVVRILREEHRFNGYIHLKGIPGADAALITKAGHYVDRMSVNIELPSNEGLKLLAPQKKKENILRPMGQINRQILQSREERKRFKGANTFVPAGQSTQLMVGATKDHDYKILKLTEGLYNSYQLKRVYYSAYVPVLQHPNLPKLINPPTVREHRLYQADWLLRFYGFEAGELLDEENPNFDNHFDPKTDWALRNINLFPIEINKAEYEMLLRIPGIGIRSAQRIITARRMAPVTYDGLKKIGVVMKRAQHFMTCQGKYYGEVGMRVGLIKQFLLPKETKPKTPSWQDRQLSFFTDMAPYRQEAINSIITGEL</sequence>
<dbReference type="Proteomes" id="UP001314796">
    <property type="component" value="Unassembled WGS sequence"/>
</dbReference>
<keyword evidence="1" id="KW-0949">S-adenosyl-L-methionine</keyword>
<dbReference type="NCBIfam" id="TIGR03916">
    <property type="entry name" value="rSAM_link_UDG"/>
    <property type="match status" value="1"/>
</dbReference>
<accession>A0ABS2NQ65</accession>
<evidence type="ECO:0000313" key="5">
    <source>
        <dbReference type="EMBL" id="MBM7615073.1"/>
    </source>
</evidence>
<dbReference type="InterPro" id="IPR010994">
    <property type="entry name" value="RuvA_2-like"/>
</dbReference>
<evidence type="ECO:0000256" key="2">
    <source>
        <dbReference type="ARBA" id="ARBA00022723"/>
    </source>
</evidence>
<keyword evidence="3" id="KW-0408">Iron</keyword>
<dbReference type="InterPro" id="IPR051675">
    <property type="entry name" value="Endo/Exo/Phosphatase_dom_1"/>
</dbReference>
<dbReference type="CDD" id="cd01335">
    <property type="entry name" value="Radical_SAM"/>
    <property type="match status" value="1"/>
</dbReference>
<keyword evidence="4" id="KW-0411">Iron-sulfur</keyword>
<organism evidence="5 6">
    <name type="scientific">Alkaliphilus hydrothermalis</name>
    <dbReference type="NCBI Taxonomy" id="1482730"/>
    <lineage>
        <taxon>Bacteria</taxon>
        <taxon>Bacillati</taxon>
        <taxon>Bacillota</taxon>
        <taxon>Clostridia</taxon>
        <taxon>Peptostreptococcales</taxon>
        <taxon>Natronincolaceae</taxon>
        <taxon>Alkaliphilus</taxon>
    </lineage>
</organism>
<dbReference type="RefSeq" id="WP_204401881.1">
    <property type="nucleotide sequence ID" value="NZ_JAFBEE010000009.1"/>
</dbReference>
<evidence type="ECO:0000256" key="4">
    <source>
        <dbReference type="ARBA" id="ARBA00023014"/>
    </source>
</evidence>
<proteinExistence type="predicted"/>
<protein>
    <submittedName>
        <fullName evidence="5">DNA modification/repair radical SAM protein</fullName>
    </submittedName>
</protein>
<dbReference type="EMBL" id="JAFBEE010000009">
    <property type="protein sequence ID" value="MBM7615073.1"/>
    <property type="molecule type" value="Genomic_DNA"/>
</dbReference>